<dbReference type="EC" id="2.3.1.199" evidence="10"/>
<evidence type="ECO:0000256" key="2">
    <source>
        <dbReference type="ARBA" id="ARBA00022516"/>
    </source>
</evidence>
<feature type="transmembrane region" description="Helical" evidence="10">
    <location>
        <begin position="138"/>
        <end position="160"/>
    </location>
</feature>
<dbReference type="GO" id="GO:0009922">
    <property type="term" value="F:fatty acid elongase activity"/>
    <property type="evidence" value="ECO:0007669"/>
    <property type="project" value="UniProtKB-EC"/>
</dbReference>
<dbReference type="InterPro" id="IPR002076">
    <property type="entry name" value="ELO_fam"/>
</dbReference>
<evidence type="ECO:0000256" key="9">
    <source>
        <dbReference type="ARBA" id="ARBA00023160"/>
    </source>
</evidence>
<keyword evidence="4 10" id="KW-0812">Transmembrane</keyword>
<dbReference type="PANTHER" id="PTHR11157:SF126">
    <property type="entry name" value="ELONGATION OF VERY LONG CHAIN FATTY ACIDS PROTEIN"/>
    <property type="match status" value="1"/>
</dbReference>
<evidence type="ECO:0000256" key="8">
    <source>
        <dbReference type="ARBA" id="ARBA00023136"/>
    </source>
</evidence>
<accession>A0A6F9DCF5</accession>
<protein>
    <recommendedName>
        <fullName evidence="10">Elongation of very long chain fatty acids protein</fullName>
        <ecNumber evidence="10">2.3.1.199</ecNumber>
    </recommendedName>
    <alternativeName>
        <fullName evidence="10">Very-long-chain 3-oxoacyl-CoA synthase</fullName>
    </alternativeName>
</protein>
<sequence length="263" mass="31419">MWEELQALYHTAIEERADVRTQDWFLVHSPWPPFCILVLYLAFCAKSQSLMKNIRPFELRYVLIIYNFSLVILSIYMAYEFFMSSYLAGYSLLCQPVDYSTKPLAMRMASVCWWYFFSKYIELLDTVFFVMRKKFSQVSFLHIFHHSTMLINWWLAIKYVAGGQSFFIGLINSSVHVVMYSYYGLSCFGPKVRKYLWWKKYLTKLQLIQFVAIFVHCAHNLCADCDYPDWLNEMVMGYMIILIVLFTNFYIQSYAKKTIKKQK</sequence>
<dbReference type="EMBL" id="LR784828">
    <property type="protein sequence ID" value="CAB3242166.1"/>
    <property type="molecule type" value="mRNA"/>
</dbReference>
<proteinExistence type="evidence at transcript level"/>
<dbReference type="GO" id="GO:0019367">
    <property type="term" value="P:fatty acid elongation, saturated fatty acid"/>
    <property type="evidence" value="ECO:0007669"/>
    <property type="project" value="TreeGrafter"/>
</dbReference>
<dbReference type="AlphaFoldDB" id="A0A6F9DCF5"/>
<comment type="subcellular location">
    <subcellularLocation>
        <location evidence="1">Membrane</location>
        <topology evidence="1">Multi-pass membrane protein</topology>
    </subcellularLocation>
</comment>
<evidence type="ECO:0000256" key="6">
    <source>
        <dbReference type="ARBA" id="ARBA00022989"/>
    </source>
</evidence>
<keyword evidence="9 10" id="KW-0275">Fatty acid biosynthesis</keyword>
<evidence type="ECO:0000256" key="5">
    <source>
        <dbReference type="ARBA" id="ARBA00022832"/>
    </source>
</evidence>
<organism evidence="11">
    <name type="scientific">Phallusia mammillata</name>
    <dbReference type="NCBI Taxonomy" id="59560"/>
    <lineage>
        <taxon>Eukaryota</taxon>
        <taxon>Metazoa</taxon>
        <taxon>Chordata</taxon>
        <taxon>Tunicata</taxon>
        <taxon>Ascidiacea</taxon>
        <taxon>Phlebobranchia</taxon>
        <taxon>Ascidiidae</taxon>
        <taxon>Phallusia</taxon>
    </lineage>
</organism>
<dbReference type="GO" id="GO:0005789">
    <property type="term" value="C:endoplasmic reticulum membrane"/>
    <property type="evidence" value="ECO:0007669"/>
    <property type="project" value="TreeGrafter"/>
</dbReference>
<keyword evidence="7 10" id="KW-0443">Lipid metabolism</keyword>
<feature type="transmembrane region" description="Helical" evidence="10">
    <location>
        <begin position="59"/>
        <end position="79"/>
    </location>
</feature>
<feature type="transmembrane region" description="Helical" evidence="10">
    <location>
        <begin position="235"/>
        <end position="255"/>
    </location>
</feature>
<dbReference type="GO" id="GO:0034626">
    <property type="term" value="P:fatty acid elongation, polyunsaturated fatty acid"/>
    <property type="evidence" value="ECO:0007669"/>
    <property type="project" value="TreeGrafter"/>
</dbReference>
<name>A0A6F9DCF5_9ASCI</name>
<dbReference type="PANTHER" id="PTHR11157">
    <property type="entry name" value="FATTY ACID ACYL TRANSFERASE-RELATED"/>
    <property type="match status" value="1"/>
</dbReference>
<evidence type="ECO:0000256" key="1">
    <source>
        <dbReference type="ARBA" id="ARBA00004141"/>
    </source>
</evidence>
<keyword evidence="2 10" id="KW-0444">Lipid biosynthesis</keyword>
<evidence type="ECO:0000256" key="7">
    <source>
        <dbReference type="ARBA" id="ARBA00023098"/>
    </source>
</evidence>
<keyword evidence="5 10" id="KW-0276">Fatty acid metabolism</keyword>
<comment type="catalytic activity">
    <reaction evidence="10">
        <text>a very-long-chain acyl-CoA + malonyl-CoA + H(+) = a very-long-chain 3-oxoacyl-CoA + CO2 + CoA</text>
        <dbReference type="Rhea" id="RHEA:32727"/>
        <dbReference type="ChEBI" id="CHEBI:15378"/>
        <dbReference type="ChEBI" id="CHEBI:16526"/>
        <dbReference type="ChEBI" id="CHEBI:57287"/>
        <dbReference type="ChEBI" id="CHEBI:57384"/>
        <dbReference type="ChEBI" id="CHEBI:90725"/>
        <dbReference type="ChEBI" id="CHEBI:90736"/>
        <dbReference type="EC" id="2.3.1.199"/>
    </reaction>
</comment>
<dbReference type="GO" id="GO:0042761">
    <property type="term" value="P:very long-chain fatty acid biosynthetic process"/>
    <property type="evidence" value="ECO:0007669"/>
    <property type="project" value="TreeGrafter"/>
</dbReference>
<feature type="transmembrane region" description="Helical" evidence="10">
    <location>
        <begin position="166"/>
        <end position="185"/>
    </location>
</feature>
<evidence type="ECO:0000256" key="10">
    <source>
        <dbReference type="RuleBase" id="RU361115"/>
    </source>
</evidence>
<evidence type="ECO:0000256" key="3">
    <source>
        <dbReference type="ARBA" id="ARBA00022679"/>
    </source>
</evidence>
<dbReference type="Pfam" id="PF01151">
    <property type="entry name" value="ELO"/>
    <property type="match status" value="1"/>
</dbReference>
<keyword evidence="3 10" id="KW-0808">Transferase</keyword>
<reference evidence="11" key="1">
    <citation type="submission" date="2020-04" db="EMBL/GenBank/DDBJ databases">
        <authorList>
            <person name="Neveu A P."/>
        </authorList>
    </citation>
    <scope>NUCLEOTIDE SEQUENCE</scope>
    <source>
        <tissue evidence="11">Whole embryo</tissue>
    </source>
</reference>
<feature type="transmembrane region" description="Helical" evidence="10">
    <location>
        <begin position="30"/>
        <end position="47"/>
    </location>
</feature>
<evidence type="ECO:0000313" key="11">
    <source>
        <dbReference type="EMBL" id="CAB3242166.1"/>
    </source>
</evidence>
<comment type="similarity">
    <text evidence="10">Belongs to the ELO family.</text>
</comment>
<keyword evidence="6 10" id="KW-1133">Transmembrane helix</keyword>
<keyword evidence="8 10" id="KW-0472">Membrane</keyword>
<dbReference type="GO" id="GO:0030148">
    <property type="term" value="P:sphingolipid biosynthetic process"/>
    <property type="evidence" value="ECO:0007669"/>
    <property type="project" value="TreeGrafter"/>
</dbReference>
<feature type="transmembrane region" description="Helical" evidence="10">
    <location>
        <begin position="205"/>
        <end position="223"/>
    </location>
</feature>
<evidence type="ECO:0000256" key="4">
    <source>
        <dbReference type="ARBA" id="ARBA00022692"/>
    </source>
</evidence>
<dbReference type="GO" id="GO:0034625">
    <property type="term" value="P:fatty acid elongation, monounsaturated fatty acid"/>
    <property type="evidence" value="ECO:0007669"/>
    <property type="project" value="TreeGrafter"/>
</dbReference>
<gene>
    <name evidence="11" type="primary">Elovl4-001</name>
</gene>